<organism evidence="6 7">
    <name type="scientific">Luteitalea pratensis</name>
    <dbReference type="NCBI Taxonomy" id="1855912"/>
    <lineage>
        <taxon>Bacteria</taxon>
        <taxon>Pseudomonadati</taxon>
        <taxon>Acidobacteriota</taxon>
        <taxon>Vicinamibacteria</taxon>
        <taxon>Vicinamibacterales</taxon>
        <taxon>Vicinamibacteraceae</taxon>
        <taxon>Luteitalea</taxon>
    </lineage>
</organism>
<keyword evidence="3" id="KW-0949">S-adenosyl-L-methionine</keyword>
<dbReference type="AlphaFoldDB" id="A0A143PNL7"/>
<evidence type="ECO:0000256" key="3">
    <source>
        <dbReference type="ARBA" id="ARBA00022691"/>
    </source>
</evidence>
<accession>A0A143PNL7</accession>
<dbReference type="GO" id="GO:0016279">
    <property type="term" value="F:protein-lysine N-methyltransferase activity"/>
    <property type="evidence" value="ECO:0007669"/>
    <property type="project" value="InterPro"/>
</dbReference>
<dbReference type="KEGG" id="abac:LuPra_03009"/>
<keyword evidence="6" id="KW-0689">Ribosomal protein</keyword>
<dbReference type="CDD" id="cd02440">
    <property type="entry name" value="AdoMet_MTases"/>
    <property type="match status" value="1"/>
</dbReference>
<keyword evidence="1 6" id="KW-0489">Methyltransferase</keyword>
<evidence type="ECO:0000313" key="7">
    <source>
        <dbReference type="Proteomes" id="UP000076079"/>
    </source>
</evidence>
<feature type="signal peptide" evidence="4">
    <location>
        <begin position="1"/>
        <end position="28"/>
    </location>
</feature>
<keyword evidence="6" id="KW-0687">Ribonucleoprotein</keyword>
<dbReference type="PATRIC" id="fig|1813736.3.peg.3207"/>
<evidence type="ECO:0000256" key="4">
    <source>
        <dbReference type="SAM" id="SignalP"/>
    </source>
</evidence>
<keyword evidence="2 6" id="KW-0808">Transferase</keyword>
<name>A0A143PNL7_LUTPR</name>
<reference evidence="7" key="2">
    <citation type="submission" date="2016-04" db="EMBL/GenBank/DDBJ databases">
        <title>First Complete Genome Sequence of a Subdivision 6 Acidobacterium.</title>
        <authorList>
            <person name="Huang S."/>
            <person name="Vieira S."/>
            <person name="Bunk B."/>
            <person name="Riedel T."/>
            <person name="Sproeer C."/>
            <person name="Overmann J."/>
        </authorList>
    </citation>
    <scope>NUCLEOTIDE SEQUENCE [LARGE SCALE GENOMIC DNA]</scope>
    <source>
        <strain evidence="7">DSM 100886 HEG_-6_39</strain>
    </source>
</reference>
<dbReference type="PANTHER" id="PTHR13610">
    <property type="entry name" value="METHYLTRANSFERASE DOMAIN-CONTAINING PROTEIN"/>
    <property type="match status" value="1"/>
</dbReference>
<dbReference type="Pfam" id="PF13847">
    <property type="entry name" value="Methyltransf_31"/>
    <property type="match status" value="1"/>
</dbReference>
<feature type="domain" description="Methyltransferase" evidence="5">
    <location>
        <begin position="64"/>
        <end position="129"/>
    </location>
</feature>
<keyword evidence="4" id="KW-0732">Signal</keyword>
<dbReference type="RefSeq" id="WP_110171501.1">
    <property type="nucleotide sequence ID" value="NZ_CP015136.1"/>
</dbReference>
<dbReference type="EC" id="2.1.1.-" evidence="6"/>
<protein>
    <submittedName>
        <fullName evidence="6">Ribosomal protein L11 methyltransferase</fullName>
        <ecNumber evidence="6">2.1.1.-</ecNumber>
    </submittedName>
</protein>
<reference evidence="6 7" key="1">
    <citation type="journal article" date="2016" name="Genome Announc.">
        <title>First Complete Genome Sequence of a Subdivision 6 Acidobacterium Strain.</title>
        <authorList>
            <person name="Huang S."/>
            <person name="Vieira S."/>
            <person name="Bunk B."/>
            <person name="Riedel T."/>
            <person name="Sproer C."/>
            <person name="Overmann J."/>
        </authorList>
    </citation>
    <scope>NUCLEOTIDE SEQUENCE [LARGE SCALE GENOMIC DNA]</scope>
    <source>
        <strain evidence="7">DSM 100886 HEG_-6_39</strain>
    </source>
</reference>
<evidence type="ECO:0000313" key="6">
    <source>
        <dbReference type="EMBL" id="AMY09783.1"/>
    </source>
</evidence>
<feature type="chain" id="PRO_5007511721" evidence="4">
    <location>
        <begin position="29"/>
        <end position="200"/>
    </location>
</feature>
<gene>
    <name evidence="6" type="primary">prmA_2</name>
    <name evidence="6" type="ORF">LuPra_03009</name>
</gene>
<sequence precursor="true">MKQGLWRIVGPVGLMTAVLLVGSAVSQAAGPANVATAPQASLAPYVPTPQDVVERMLGLAGVGKNDVVIDLGSGDGRMVVTAAKQFGARGIGVDIDPARIAEGRANAKQAGVESLVEFRQQDALQADISQATVVTLYLLSSSNVKLRPRLLSQLKPGARIVSHQFGMGDWPPDKVETFTDGNGTSRTLYLWTVGANSPKQ</sequence>
<evidence type="ECO:0000256" key="1">
    <source>
        <dbReference type="ARBA" id="ARBA00022603"/>
    </source>
</evidence>
<dbReference type="InterPro" id="IPR026170">
    <property type="entry name" value="FAM173A/B"/>
</dbReference>
<evidence type="ECO:0000259" key="5">
    <source>
        <dbReference type="Pfam" id="PF13847"/>
    </source>
</evidence>
<dbReference type="STRING" id="1855912.LuPra_03009"/>
<dbReference type="EMBL" id="CP015136">
    <property type="protein sequence ID" value="AMY09783.1"/>
    <property type="molecule type" value="Genomic_DNA"/>
</dbReference>
<dbReference type="Gene3D" id="3.40.50.150">
    <property type="entry name" value="Vaccinia Virus protein VP39"/>
    <property type="match status" value="1"/>
</dbReference>
<evidence type="ECO:0000256" key="2">
    <source>
        <dbReference type="ARBA" id="ARBA00022679"/>
    </source>
</evidence>
<proteinExistence type="predicted"/>
<dbReference type="GO" id="GO:0032259">
    <property type="term" value="P:methylation"/>
    <property type="evidence" value="ECO:0007669"/>
    <property type="project" value="UniProtKB-KW"/>
</dbReference>
<dbReference type="OrthoDB" id="9777257at2"/>
<dbReference type="SUPFAM" id="SSF53335">
    <property type="entry name" value="S-adenosyl-L-methionine-dependent methyltransferases"/>
    <property type="match status" value="1"/>
</dbReference>
<dbReference type="PANTHER" id="PTHR13610:SF11">
    <property type="entry name" value="METHYLTRANSFERASE DOMAIN-CONTAINING PROTEIN"/>
    <property type="match status" value="1"/>
</dbReference>
<dbReference type="InterPro" id="IPR029063">
    <property type="entry name" value="SAM-dependent_MTases_sf"/>
</dbReference>
<keyword evidence="7" id="KW-1185">Reference proteome</keyword>
<dbReference type="Proteomes" id="UP000076079">
    <property type="component" value="Chromosome"/>
</dbReference>
<dbReference type="InterPro" id="IPR025714">
    <property type="entry name" value="Methyltranfer_dom"/>
</dbReference>
<dbReference type="GO" id="GO:0005840">
    <property type="term" value="C:ribosome"/>
    <property type="evidence" value="ECO:0007669"/>
    <property type="project" value="UniProtKB-KW"/>
</dbReference>